<keyword evidence="3" id="KW-1185">Reference proteome</keyword>
<dbReference type="SUPFAM" id="SSF52540">
    <property type="entry name" value="P-loop containing nucleoside triphosphate hydrolases"/>
    <property type="match status" value="1"/>
</dbReference>
<comment type="caution">
    <text evidence="2">The sequence shown here is derived from an EMBL/GenBank/DDBJ whole genome shotgun (WGS) entry which is preliminary data.</text>
</comment>
<dbReference type="Gene3D" id="3.40.50.300">
    <property type="entry name" value="P-loop containing nucleotide triphosphate hydrolases"/>
    <property type="match status" value="1"/>
</dbReference>
<name>A0A3N4V1X4_9RHOB</name>
<dbReference type="Proteomes" id="UP000269689">
    <property type="component" value="Unassembled WGS sequence"/>
</dbReference>
<dbReference type="InterPro" id="IPR037359">
    <property type="entry name" value="NST/OST"/>
</dbReference>
<evidence type="ECO:0000256" key="1">
    <source>
        <dbReference type="ARBA" id="ARBA00022679"/>
    </source>
</evidence>
<proteinExistence type="predicted"/>
<gene>
    <name evidence="2" type="ORF">EDD53_0200</name>
</gene>
<dbReference type="Pfam" id="PF13469">
    <property type="entry name" value="Sulfotransfer_3"/>
    <property type="match status" value="1"/>
</dbReference>
<dbReference type="RefSeq" id="WP_123791338.1">
    <property type="nucleotide sequence ID" value="NZ_RKQK01000001.1"/>
</dbReference>
<sequence length="297" mass="33830">MTQPVFMFCVGATKAGTSWLYDYLHGHPDCKLQAVKESHFFDTIEKPHMKPQIDTWKNNRDTFKLRLAQATLAGDSAKIDRLSRQIEALNSLIKAVRKRDEGLDQYLAYVRSDSDNAKLVGDLTPSYALLGEARLDSMSKLDEDVRFVFLMRDPIDRLWSHVRMTAKRSTDSAAEFEAKARAVLKRTANGGETHITTRGDYPAIVQKLQRVIPKDRLHFEFFEELLTDAGVRKLCDFLGISYVPAETDRKVHEGKSLNMDDEMLGWAADVTAPHYAFVKETFGALPQRWQTNMARVN</sequence>
<dbReference type="PANTHER" id="PTHR10605:SF56">
    <property type="entry name" value="BIFUNCTIONAL HEPARAN SULFATE N-DEACETYLASE_N-SULFOTRANSFERASE"/>
    <property type="match status" value="1"/>
</dbReference>
<dbReference type="EMBL" id="RKQK01000001">
    <property type="protein sequence ID" value="RPE71087.1"/>
    <property type="molecule type" value="Genomic_DNA"/>
</dbReference>
<dbReference type="PANTHER" id="PTHR10605">
    <property type="entry name" value="HEPARAN SULFATE SULFOTRANSFERASE"/>
    <property type="match status" value="1"/>
</dbReference>
<dbReference type="AlphaFoldDB" id="A0A3N4V1X4"/>
<dbReference type="InterPro" id="IPR027417">
    <property type="entry name" value="P-loop_NTPase"/>
</dbReference>
<protein>
    <submittedName>
        <fullName evidence="2">Sulfotransferase family protein</fullName>
    </submittedName>
</protein>
<dbReference type="GO" id="GO:0008146">
    <property type="term" value="F:sulfotransferase activity"/>
    <property type="evidence" value="ECO:0007669"/>
    <property type="project" value="InterPro"/>
</dbReference>
<accession>A0A3N4V1X4</accession>
<organism evidence="2 3">
    <name type="scientific">Pacificibacter maritimus</name>
    <dbReference type="NCBI Taxonomy" id="762213"/>
    <lineage>
        <taxon>Bacteria</taxon>
        <taxon>Pseudomonadati</taxon>
        <taxon>Pseudomonadota</taxon>
        <taxon>Alphaproteobacteria</taxon>
        <taxon>Rhodobacterales</taxon>
        <taxon>Roseobacteraceae</taxon>
        <taxon>Pacificibacter</taxon>
    </lineage>
</organism>
<keyword evidence="1 2" id="KW-0808">Transferase</keyword>
<dbReference type="OrthoDB" id="981508at2"/>
<reference evidence="2 3" key="1">
    <citation type="submission" date="2018-11" db="EMBL/GenBank/DDBJ databases">
        <title>Genomic Encyclopedia of Type Strains, Phase IV (KMG-IV): sequencing the most valuable type-strain genomes for metagenomic binning, comparative biology and taxonomic classification.</title>
        <authorList>
            <person name="Goeker M."/>
        </authorList>
    </citation>
    <scope>NUCLEOTIDE SEQUENCE [LARGE SCALE GENOMIC DNA]</scope>
    <source>
        <strain evidence="2 3">DSM 104731</strain>
    </source>
</reference>
<evidence type="ECO:0000313" key="3">
    <source>
        <dbReference type="Proteomes" id="UP000269689"/>
    </source>
</evidence>
<evidence type="ECO:0000313" key="2">
    <source>
        <dbReference type="EMBL" id="RPE71087.1"/>
    </source>
</evidence>